<evidence type="ECO:0000256" key="5">
    <source>
        <dbReference type="SAM" id="Phobius"/>
    </source>
</evidence>
<name>A0A1P8Q5X3_9LACO</name>
<keyword evidence="2 5" id="KW-0812">Transmembrane</keyword>
<evidence type="ECO:0000256" key="2">
    <source>
        <dbReference type="ARBA" id="ARBA00022692"/>
    </source>
</evidence>
<organism evidence="6 7">
    <name type="scientific">Companilactobacillus allii</name>
    <dbReference type="NCBI Taxonomy" id="1847728"/>
    <lineage>
        <taxon>Bacteria</taxon>
        <taxon>Bacillati</taxon>
        <taxon>Bacillota</taxon>
        <taxon>Bacilli</taxon>
        <taxon>Lactobacillales</taxon>
        <taxon>Lactobacillaceae</taxon>
        <taxon>Companilactobacillus</taxon>
    </lineage>
</organism>
<evidence type="ECO:0008006" key="8">
    <source>
        <dbReference type="Google" id="ProtNLM"/>
    </source>
</evidence>
<evidence type="ECO:0000313" key="6">
    <source>
        <dbReference type="EMBL" id="APX73242.1"/>
    </source>
</evidence>
<evidence type="ECO:0000256" key="1">
    <source>
        <dbReference type="ARBA" id="ARBA00004141"/>
    </source>
</evidence>
<reference evidence="7" key="1">
    <citation type="submission" date="2016-12" db="EMBL/GenBank/DDBJ databases">
        <authorList>
            <person name="Jung M.Y."/>
            <person name="Lee S.H."/>
        </authorList>
    </citation>
    <scope>NUCLEOTIDE SEQUENCE [LARGE SCALE GENOMIC DNA]</scope>
    <source>
        <strain evidence="7">WiKim39</strain>
    </source>
</reference>
<protein>
    <recommendedName>
        <fullName evidence="8">Cobalt ABC transporter permease</fullName>
    </recommendedName>
</protein>
<dbReference type="STRING" id="1847728.BTM29_12100"/>
<comment type="subcellular location">
    <subcellularLocation>
        <location evidence="1">Membrane</location>
        <topology evidence="1">Multi-pass membrane protein</topology>
    </subcellularLocation>
</comment>
<dbReference type="KEGG" id="lalw:BTM29_12100"/>
<accession>A0A1P8Q5X3</accession>
<dbReference type="EMBL" id="CP019323">
    <property type="protein sequence ID" value="APX73242.1"/>
    <property type="molecule type" value="Genomic_DNA"/>
</dbReference>
<feature type="transmembrane region" description="Helical" evidence="5">
    <location>
        <begin position="262"/>
        <end position="287"/>
    </location>
</feature>
<keyword evidence="4 5" id="KW-0472">Membrane</keyword>
<dbReference type="AlphaFoldDB" id="A0A1P8Q5X3"/>
<dbReference type="OrthoDB" id="2272215at2"/>
<dbReference type="InterPro" id="IPR003339">
    <property type="entry name" value="ABC/ECF_trnsptr_transmembrane"/>
</dbReference>
<feature type="transmembrane region" description="Helical" evidence="5">
    <location>
        <begin position="98"/>
        <end position="118"/>
    </location>
</feature>
<dbReference type="CDD" id="cd16914">
    <property type="entry name" value="EcfT"/>
    <property type="match status" value="1"/>
</dbReference>
<keyword evidence="3 5" id="KW-1133">Transmembrane helix</keyword>
<evidence type="ECO:0000256" key="4">
    <source>
        <dbReference type="ARBA" id="ARBA00023136"/>
    </source>
</evidence>
<sequence length="306" mass="35067">MKKIYSGFKQSTNSFSILMYLVSVIVSSLIFNNPIIILAIFISLLIVIIFTTINKLKSYMKFTSIIFVTTLLFNLIINQRGTNIIFQMPFIKITNESLLNAGILAFSFVNLLLAFYIYDALTNVKIIFDLMSRSLQSIAIVFILTIKFIPRIIEIFESTNYLYKFRNTNNIGKNKIKKQMNIVEIVLNKAIANFMNVSDVLITKGYNNRDKVKQRINSSKSDYVLFIVSLLTVVFNIIMAFLNLGKVSFGSATVNILMDKKIIIISLINFIMIIMPILIGGSQYLWWKWYVSKITASNIPTAKNFR</sequence>
<feature type="transmembrane region" description="Helical" evidence="5">
    <location>
        <begin position="59"/>
        <end position="77"/>
    </location>
</feature>
<dbReference type="Proteomes" id="UP000187499">
    <property type="component" value="Chromosome"/>
</dbReference>
<gene>
    <name evidence="6" type="ORF">BTM29_12100</name>
</gene>
<proteinExistence type="predicted"/>
<evidence type="ECO:0000313" key="7">
    <source>
        <dbReference type="Proteomes" id="UP000187499"/>
    </source>
</evidence>
<keyword evidence="7" id="KW-1185">Reference proteome</keyword>
<evidence type="ECO:0000256" key="3">
    <source>
        <dbReference type="ARBA" id="ARBA00022989"/>
    </source>
</evidence>
<dbReference type="RefSeq" id="WP_076618361.1">
    <property type="nucleotide sequence ID" value="NZ_RHNV01000007.1"/>
</dbReference>
<feature type="transmembrane region" description="Helical" evidence="5">
    <location>
        <begin position="20"/>
        <end position="53"/>
    </location>
</feature>
<dbReference type="GO" id="GO:0005886">
    <property type="term" value="C:plasma membrane"/>
    <property type="evidence" value="ECO:0007669"/>
    <property type="project" value="UniProtKB-ARBA"/>
</dbReference>
<feature type="transmembrane region" description="Helical" evidence="5">
    <location>
        <begin position="223"/>
        <end position="242"/>
    </location>
</feature>
<feature type="transmembrane region" description="Helical" evidence="5">
    <location>
        <begin position="130"/>
        <end position="149"/>
    </location>
</feature>